<evidence type="ECO:0000256" key="6">
    <source>
        <dbReference type="SAM" id="Phobius"/>
    </source>
</evidence>
<feature type="transmembrane region" description="Helical" evidence="6">
    <location>
        <begin position="34"/>
        <end position="52"/>
    </location>
</feature>
<evidence type="ECO:0000256" key="4">
    <source>
        <dbReference type="ARBA" id="ARBA00022989"/>
    </source>
</evidence>
<dbReference type="OrthoDB" id="8841220at2759"/>
<sequence length="128" mass="14540">MWIAPNYIFQNVWTFLLISMGSASFIVWKSSEKSFLPLLLYCVLLGLTWAWTPIFFSTKSLTSSLTVAAVMIPTADFCVYLFLEVNPVAGFLVAPLPLWLIYIAYLHYTLCYLNQEFVGPGLCYPTTM</sequence>
<dbReference type="GO" id="GO:0033013">
    <property type="term" value="P:tetrapyrrole metabolic process"/>
    <property type="evidence" value="ECO:0007669"/>
    <property type="project" value="UniProtKB-ARBA"/>
</dbReference>
<evidence type="ECO:0000256" key="3">
    <source>
        <dbReference type="ARBA" id="ARBA00022692"/>
    </source>
</evidence>
<keyword evidence="4 6" id="KW-1133">Transmembrane helix</keyword>
<evidence type="ECO:0000313" key="7">
    <source>
        <dbReference type="EMBL" id="CAH1404668.1"/>
    </source>
</evidence>
<dbReference type="PANTHER" id="PTHR10057:SF0">
    <property type="entry name" value="TRANSLOCATOR PROTEIN"/>
    <property type="match status" value="1"/>
</dbReference>
<feature type="transmembrane region" description="Helical" evidence="6">
    <location>
        <begin position="7"/>
        <end position="28"/>
    </location>
</feature>
<name>A0A9P0HL63_NEZVI</name>
<accession>A0A9P0HL63</accession>
<keyword evidence="8" id="KW-1185">Reference proteome</keyword>
<dbReference type="FunFam" id="1.20.1260.100:FF:000001">
    <property type="entry name" value="translocator protein 2"/>
    <property type="match status" value="1"/>
</dbReference>
<dbReference type="Gene3D" id="1.20.1260.100">
    <property type="entry name" value="TspO/MBR protein"/>
    <property type="match status" value="1"/>
</dbReference>
<evidence type="ECO:0000256" key="5">
    <source>
        <dbReference type="ARBA" id="ARBA00023136"/>
    </source>
</evidence>
<dbReference type="EMBL" id="OV725082">
    <property type="protein sequence ID" value="CAH1404668.1"/>
    <property type="molecule type" value="Genomic_DNA"/>
</dbReference>
<dbReference type="AlphaFoldDB" id="A0A9P0HL63"/>
<feature type="transmembrane region" description="Helical" evidence="6">
    <location>
        <begin position="64"/>
        <end position="83"/>
    </location>
</feature>
<dbReference type="Proteomes" id="UP001152798">
    <property type="component" value="Chromosome 6"/>
</dbReference>
<evidence type="ECO:0000256" key="1">
    <source>
        <dbReference type="ARBA" id="ARBA00004141"/>
    </source>
</evidence>
<reference evidence="7" key="1">
    <citation type="submission" date="2022-01" db="EMBL/GenBank/DDBJ databases">
        <authorList>
            <person name="King R."/>
        </authorList>
    </citation>
    <scope>NUCLEOTIDE SEQUENCE</scope>
</reference>
<dbReference type="PANTHER" id="PTHR10057">
    <property type="entry name" value="PERIPHERAL-TYPE BENZODIAZEPINE RECEPTOR"/>
    <property type="match status" value="1"/>
</dbReference>
<evidence type="ECO:0000256" key="2">
    <source>
        <dbReference type="ARBA" id="ARBA00007524"/>
    </source>
</evidence>
<dbReference type="CDD" id="cd15904">
    <property type="entry name" value="TSPO_MBR"/>
    <property type="match status" value="1"/>
</dbReference>
<gene>
    <name evidence="7" type="ORF">NEZAVI_LOCUS13037</name>
</gene>
<comment type="similarity">
    <text evidence="2">Belongs to the TspO/BZRP family.</text>
</comment>
<dbReference type="GO" id="GO:0016020">
    <property type="term" value="C:membrane"/>
    <property type="evidence" value="ECO:0007669"/>
    <property type="project" value="UniProtKB-SubCell"/>
</dbReference>
<keyword evidence="5 6" id="KW-0472">Membrane</keyword>
<proteinExistence type="inferred from homology"/>
<dbReference type="InterPro" id="IPR038330">
    <property type="entry name" value="TspO/MBR-related_sf"/>
</dbReference>
<organism evidence="7 8">
    <name type="scientific">Nezara viridula</name>
    <name type="common">Southern green stink bug</name>
    <name type="synonym">Cimex viridulus</name>
    <dbReference type="NCBI Taxonomy" id="85310"/>
    <lineage>
        <taxon>Eukaryota</taxon>
        <taxon>Metazoa</taxon>
        <taxon>Ecdysozoa</taxon>
        <taxon>Arthropoda</taxon>
        <taxon>Hexapoda</taxon>
        <taxon>Insecta</taxon>
        <taxon>Pterygota</taxon>
        <taxon>Neoptera</taxon>
        <taxon>Paraneoptera</taxon>
        <taxon>Hemiptera</taxon>
        <taxon>Heteroptera</taxon>
        <taxon>Panheteroptera</taxon>
        <taxon>Pentatomomorpha</taxon>
        <taxon>Pentatomoidea</taxon>
        <taxon>Pentatomidae</taxon>
        <taxon>Pentatominae</taxon>
        <taxon>Nezara</taxon>
    </lineage>
</organism>
<dbReference type="InterPro" id="IPR004307">
    <property type="entry name" value="TspO_MBR"/>
</dbReference>
<protein>
    <recommendedName>
        <fullName evidence="9">Translocator protein</fullName>
    </recommendedName>
</protein>
<dbReference type="Pfam" id="PF03073">
    <property type="entry name" value="TspO_MBR"/>
    <property type="match status" value="1"/>
</dbReference>
<feature type="transmembrane region" description="Helical" evidence="6">
    <location>
        <begin position="89"/>
        <end position="108"/>
    </location>
</feature>
<evidence type="ECO:0008006" key="9">
    <source>
        <dbReference type="Google" id="ProtNLM"/>
    </source>
</evidence>
<keyword evidence="3 6" id="KW-0812">Transmembrane</keyword>
<evidence type="ECO:0000313" key="8">
    <source>
        <dbReference type="Proteomes" id="UP001152798"/>
    </source>
</evidence>
<comment type="subcellular location">
    <subcellularLocation>
        <location evidence="1">Membrane</location>
        <topology evidence="1">Multi-pass membrane protein</topology>
    </subcellularLocation>
</comment>